<feature type="chain" id="PRO_5032330201" evidence="1">
    <location>
        <begin position="24"/>
        <end position="175"/>
    </location>
</feature>
<dbReference type="EMBL" id="CAJNNV010015526">
    <property type="protein sequence ID" value="CAE8603552.1"/>
    <property type="molecule type" value="Genomic_DNA"/>
</dbReference>
<dbReference type="OrthoDB" id="429408at2759"/>
<dbReference type="AlphaFoldDB" id="A0A813EUU5"/>
<sequence>MRVLRHSLLGLSVVASALPELAGLESDVARKPDVISLDPTSYKEQTEAAYWGGSSEAQGPFQPLRVKTADLSREKFDRLIQDGRVFVVEDFGQHWPMAQWDCEFFRSDPTFRGAEMNNMYTHGEAPFVAFESDWMAKATSSGAKSEDAPQLAPFYWGIKDVQYDDAHTSATWKQS</sequence>
<evidence type="ECO:0000256" key="1">
    <source>
        <dbReference type="SAM" id="SignalP"/>
    </source>
</evidence>
<evidence type="ECO:0000313" key="3">
    <source>
        <dbReference type="Proteomes" id="UP000654075"/>
    </source>
</evidence>
<keyword evidence="3" id="KW-1185">Reference proteome</keyword>
<feature type="signal peptide" evidence="1">
    <location>
        <begin position="1"/>
        <end position="23"/>
    </location>
</feature>
<reference evidence="2" key="1">
    <citation type="submission" date="2021-02" db="EMBL/GenBank/DDBJ databases">
        <authorList>
            <person name="Dougan E. K."/>
            <person name="Rhodes N."/>
            <person name="Thang M."/>
            <person name="Chan C."/>
        </authorList>
    </citation>
    <scope>NUCLEOTIDE SEQUENCE</scope>
</reference>
<keyword evidence="1" id="KW-0732">Signal</keyword>
<gene>
    <name evidence="2" type="ORF">PGLA1383_LOCUS21759</name>
</gene>
<comment type="caution">
    <text evidence="2">The sequence shown here is derived from an EMBL/GenBank/DDBJ whole genome shotgun (WGS) entry which is preliminary data.</text>
</comment>
<evidence type="ECO:0000313" key="2">
    <source>
        <dbReference type="EMBL" id="CAE8603552.1"/>
    </source>
</evidence>
<protein>
    <submittedName>
        <fullName evidence="2">Uncharacterized protein</fullName>
    </submittedName>
</protein>
<proteinExistence type="predicted"/>
<name>A0A813EUU5_POLGL</name>
<accession>A0A813EUU5</accession>
<organism evidence="2 3">
    <name type="scientific">Polarella glacialis</name>
    <name type="common">Dinoflagellate</name>
    <dbReference type="NCBI Taxonomy" id="89957"/>
    <lineage>
        <taxon>Eukaryota</taxon>
        <taxon>Sar</taxon>
        <taxon>Alveolata</taxon>
        <taxon>Dinophyceae</taxon>
        <taxon>Suessiales</taxon>
        <taxon>Suessiaceae</taxon>
        <taxon>Polarella</taxon>
    </lineage>
</organism>
<dbReference type="Proteomes" id="UP000654075">
    <property type="component" value="Unassembled WGS sequence"/>
</dbReference>
<feature type="non-terminal residue" evidence="2">
    <location>
        <position position="175"/>
    </location>
</feature>